<proteinExistence type="predicted"/>
<dbReference type="InterPro" id="IPR036259">
    <property type="entry name" value="MFS_trans_sf"/>
</dbReference>
<feature type="transmembrane region" description="Helical" evidence="6">
    <location>
        <begin position="283"/>
        <end position="300"/>
    </location>
</feature>
<feature type="region of interest" description="Disordered" evidence="5">
    <location>
        <begin position="1"/>
        <end position="44"/>
    </location>
</feature>
<reference evidence="8" key="1">
    <citation type="submission" date="2021-07" db="EMBL/GenBank/DDBJ databases">
        <authorList>
            <person name="Branca A.L. A."/>
        </authorList>
    </citation>
    <scope>NUCLEOTIDE SEQUENCE</scope>
</reference>
<dbReference type="GO" id="GO:0022857">
    <property type="term" value="F:transmembrane transporter activity"/>
    <property type="evidence" value="ECO:0007669"/>
    <property type="project" value="InterPro"/>
</dbReference>
<organism evidence="8 9">
    <name type="scientific">Penicillium egyptiacum</name>
    <dbReference type="NCBI Taxonomy" id="1303716"/>
    <lineage>
        <taxon>Eukaryota</taxon>
        <taxon>Fungi</taxon>
        <taxon>Dikarya</taxon>
        <taxon>Ascomycota</taxon>
        <taxon>Pezizomycotina</taxon>
        <taxon>Eurotiomycetes</taxon>
        <taxon>Eurotiomycetidae</taxon>
        <taxon>Eurotiales</taxon>
        <taxon>Aspergillaceae</taxon>
        <taxon>Penicillium</taxon>
    </lineage>
</organism>
<feature type="transmembrane region" description="Helical" evidence="6">
    <location>
        <begin position="148"/>
        <end position="173"/>
    </location>
</feature>
<dbReference type="AlphaFoldDB" id="A0A9W4KEV2"/>
<evidence type="ECO:0000256" key="1">
    <source>
        <dbReference type="ARBA" id="ARBA00004141"/>
    </source>
</evidence>
<sequence length="546" mass="58476">MASPDDHILEKNPFDAADSVDSSSAPDSKGPESPPDAGNETDAAPEQQFPGPFKFALVTLSLCLIIFVITLDSTVLATAVPVISDQFNSIKDIGWYSSVYFMTTSITQLLYGKLYTWYPIQYVYTVAMIFFLAGSAICGAAPNSPALIVGRAVAGIGCSGLLVGTFSLVPFIAHPAKAPLFMGLVGGTMGIGYATGPLIGGAFTEHVTWRWNFYINLPIGAFSYVIFLLFVRAPKPQAKPPSLVEFFRGFDFSGLITLTGSVICLLLALQWGGATYAWDSGRIIVLLVLFGLLGIAFIVLELWQGDKSMLPGRVLKQRSVAAACLFCFCSSGASFLLLYYIPIWFQGALGTSPFGAGVDTLPLVIANALSSLLGGILIGMVGYIWPFLVFSSTFLSIGAGLFTTFTIDIGTGKWIGYQILYGLGMGLCAQTPVMVAQNCHPHWCCSIPLHQSPRPRHYLDQDIAKTDVAGIDTSQIMTGGVTTLTKGLHGAEKTAILNAFNKAMVDMWLLPLALCCISIIGAVTVERRKIRGQEKETKKESASASA</sequence>
<evidence type="ECO:0000256" key="2">
    <source>
        <dbReference type="ARBA" id="ARBA00022692"/>
    </source>
</evidence>
<dbReference type="InterPro" id="IPR020846">
    <property type="entry name" value="MFS_dom"/>
</dbReference>
<evidence type="ECO:0000313" key="8">
    <source>
        <dbReference type="EMBL" id="CAG8901785.1"/>
    </source>
</evidence>
<evidence type="ECO:0000256" key="5">
    <source>
        <dbReference type="SAM" id="MobiDB-lite"/>
    </source>
</evidence>
<dbReference type="Pfam" id="PF07690">
    <property type="entry name" value="MFS_1"/>
    <property type="match status" value="1"/>
</dbReference>
<feature type="domain" description="Major facilitator superfamily (MFS) profile" evidence="7">
    <location>
        <begin position="58"/>
        <end position="546"/>
    </location>
</feature>
<feature type="transmembrane region" description="Helical" evidence="6">
    <location>
        <begin position="211"/>
        <end position="231"/>
    </location>
</feature>
<dbReference type="OrthoDB" id="10021397at2759"/>
<comment type="caution">
    <text evidence="8">The sequence shown here is derived from an EMBL/GenBank/DDBJ whole genome shotgun (WGS) entry which is preliminary data.</text>
</comment>
<gene>
    <name evidence="8" type="ORF">PEGY_LOCUS6583</name>
</gene>
<keyword evidence="9" id="KW-1185">Reference proteome</keyword>
<dbReference type="GO" id="GO:0005886">
    <property type="term" value="C:plasma membrane"/>
    <property type="evidence" value="ECO:0007669"/>
    <property type="project" value="TreeGrafter"/>
</dbReference>
<accession>A0A9W4KEV2</accession>
<feature type="transmembrane region" description="Helical" evidence="6">
    <location>
        <begin position="180"/>
        <end position="199"/>
    </location>
</feature>
<keyword evidence="3 6" id="KW-1133">Transmembrane helix</keyword>
<dbReference type="PANTHER" id="PTHR23501">
    <property type="entry name" value="MAJOR FACILITATOR SUPERFAMILY"/>
    <property type="match status" value="1"/>
</dbReference>
<feature type="compositionally biased region" description="Low complexity" evidence="5">
    <location>
        <begin position="15"/>
        <end position="28"/>
    </location>
</feature>
<evidence type="ECO:0000256" key="4">
    <source>
        <dbReference type="ARBA" id="ARBA00023136"/>
    </source>
</evidence>
<feature type="transmembrane region" description="Helical" evidence="6">
    <location>
        <begin position="123"/>
        <end position="142"/>
    </location>
</feature>
<protein>
    <recommendedName>
        <fullName evidence="7">Major facilitator superfamily (MFS) profile domain-containing protein</fullName>
    </recommendedName>
</protein>
<feature type="transmembrane region" description="Helical" evidence="6">
    <location>
        <begin position="361"/>
        <end position="380"/>
    </location>
</feature>
<dbReference type="SUPFAM" id="SSF103473">
    <property type="entry name" value="MFS general substrate transporter"/>
    <property type="match status" value="1"/>
</dbReference>
<dbReference type="EMBL" id="CAJVRC010000872">
    <property type="protein sequence ID" value="CAG8901785.1"/>
    <property type="molecule type" value="Genomic_DNA"/>
</dbReference>
<keyword evidence="4 6" id="KW-0472">Membrane</keyword>
<dbReference type="CDD" id="cd17502">
    <property type="entry name" value="MFS_Azr1_MDR_like"/>
    <property type="match status" value="1"/>
</dbReference>
<dbReference type="Proteomes" id="UP001154252">
    <property type="component" value="Unassembled WGS sequence"/>
</dbReference>
<dbReference type="PRINTS" id="PR01035">
    <property type="entry name" value="TCRTETA"/>
</dbReference>
<dbReference type="Gene3D" id="1.20.1250.20">
    <property type="entry name" value="MFS general substrate transporter like domains"/>
    <property type="match status" value="1"/>
</dbReference>
<evidence type="ECO:0000256" key="6">
    <source>
        <dbReference type="SAM" id="Phobius"/>
    </source>
</evidence>
<dbReference type="InterPro" id="IPR011701">
    <property type="entry name" value="MFS"/>
</dbReference>
<feature type="transmembrane region" description="Helical" evidence="6">
    <location>
        <begin position="507"/>
        <end position="525"/>
    </location>
</feature>
<feature type="transmembrane region" description="Helical" evidence="6">
    <location>
        <begin position="387"/>
        <end position="407"/>
    </location>
</feature>
<keyword evidence="2 6" id="KW-0812">Transmembrane</keyword>
<evidence type="ECO:0000256" key="3">
    <source>
        <dbReference type="ARBA" id="ARBA00022989"/>
    </source>
</evidence>
<comment type="subcellular location">
    <subcellularLocation>
        <location evidence="1">Membrane</location>
        <topology evidence="1">Multi-pass membrane protein</topology>
    </subcellularLocation>
</comment>
<feature type="transmembrane region" description="Helical" evidence="6">
    <location>
        <begin position="252"/>
        <end position="271"/>
    </location>
</feature>
<feature type="transmembrane region" description="Helical" evidence="6">
    <location>
        <begin position="93"/>
        <end position="111"/>
    </location>
</feature>
<dbReference type="PANTHER" id="PTHR23501:SF198">
    <property type="entry name" value="AZOLE RESISTANCE PROTEIN 1-RELATED"/>
    <property type="match status" value="1"/>
</dbReference>
<feature type="transmembrane region" description="Helical" evidence="6">
    <location>
        <begin position="320"/>
        <end position="341"/>
    </location>
</feature>
<feature type="compositionally biased region" description="Basic and acidic residues" evidence="5">
    <location>
        <begin position="1"/>
        <end position="13"/>
    </location>
</feature>
<evidence type="ECO:0000259" key="7">
    <source>
        <dbReference type="PROSITE" id="PS50850"/>
    </source>
</evidence>
<dbReference type="InterPro" id="IPR001958">
    <property type="entry name" value="Tet-R_TetA/multi-R_MdtG-like"/>
</dbReference>
<feature type="transmembrane region" description="Helical" evidence="6">
    <location>
        <begin position="55"/>
        <end position="81"/>
    </location>
</feature>
<evidence type="ECO:0000313" key="9">
    <source>
        <dbReference type="Proteomes" id="UP001154252"/>
    </source>
</evidence>
<dbReference type="PROSITE" id="PS50850">
    <property type="entry name" value="MFS"/>
    <property type="match status" value="1"/>
</dbReference>
<dbReference type="Gene3D" id="1.20.1720.10">
    <property type="entry name" value="Multidrug resistance protein D"/>
    <property type="match status" value="1"/>
</dbReference>
<name>A0A9W4KEV2_9EURO</name>